<feature type="domain" description="Protein NO VEIN C-terminal" evidence="1">
    <location>
        <begin position="167"/>
        <end position="263"/>
    </location>
</feature>
<keyword evidence="3" id="KW-1185">Reference proteome</keyword>
<dbReference type="Proteomes" id="UP000663992">
    <property type="component" value="Unassembled WGS sequence"/>
</dbReference>
<name>A0ABS3CW93_9ALTE</name>
<accession>A0ABS3CW93</accession>
<evidence type="ECO:0000259" key="1">
    <source>
        <dbReference type="Pfam" id="PF13020"/>
    </source>
</evidence>
<comment type="caution">
    <text evidence="2">The sequence shown here is derived from an EMBL/GenBank/DDBJ whole genome shotgun (WGS) entry which is preliminary data.</text>
</comment>
<dbReference type="RefSeq" id="WP_206594657.1">
    <property type="nucleotide sequence ID" value="NZ_JAFKCS010000012.1"/>
</dbReference>
<reference evidence="2 3" key="1">
    <citation type="submission" date="2021-03" db="EMBL/GenBank/DDBJ databases">
        <title>novel species isolated from a fishpond in China.</title>
        <authorList>
            <person name="Lu H."/>
            <person name="Cai Z."/>
        </authorList>
    </citation>
    <scope>NUCLEOTIDE SEQUENCE [LARGE SCALE GENOMIC DNA]</scope>
    <source>
        <strain evidence="2 3">Y57</strain>
    </source>
</reference>
<evidence type="ECO:0000313" key="2">
    <source>
        <dbReference type="EMBL" id="MBN7820830.1"/>
    </source>
</evidence>
<organism evidence="2 3">
    <name type="scientific">Bowmanella yangjiangensis</name>
    <dbReference type="NCBI Taxonomy" id="2811230"/>
    <lineage>
        <taxon>Bacteria</taxon>
        <taxon>Pseudomonadati</taxon>
        <taxon>Pseudomonadota</taxon>
        <taxon>Gammaproteobacteria</taxon>
        <taxon>Alteromonadales</taxon>
        <taxon>Alteromonadaceae</taxon>
        <taxon>Bowmanella</taxon>
    </lineage>
</organism>
<evidence type="ECO:0000313" key="3">
    <source>
        <dbReference type="Proteomes" id="UP000663992"/>
    </source>
</evidence>
<dbReference type="EMBL" id="JAFKCS010000012">
    <property type="protein sequence ID" value="MBN7820830.1"/>
    <property type="molecule type" value="Genomic_DNA"/>
</dbReference>
<proteinExistence type="predicted"/>
<protein>
    <submittedName>
        <fullName evidence="2">DUF3883 domain-containing protein</fullName>
    </submittedName>
</protein>
<dbReference type="InterPro" id="IPR024975">
    <property type="entry name" value="NOV_C"/>
</dbReference>
<dbReference type="Pfam" id="PF13020">
    <property type="entry name" value="NOV_C"/>
    <property type="match status" value="1"/>
</dbReference>
<gene>
    <name evidence="2" type="ORF">J0A65_13205</name>
</gene>
<sequence>MARPDSWSEQEVFATVADYMRMLTLELTGQSYNKAEHRRKLLAKLNNRSEAAVELKHQNISAVLQELGCVWICGYKPRSNYQQALAQCIETWINQHPEFDQISLAAVTQPAVLPDVQDFSRLLVAPPTSRKSEINEATKTYSAATNQATKRDYVAREARNAALGLAGEQLILEYEDYRLRQAGKKVLANKIEHVSSTQGDGLGYDVLSFEESGKERFIEVKTTAFAKETPFFASRNEVNFAEARAEQFYLYRLFEFKKSPKLFALQGDLKLHCRLDPVSYVCIF</sequence>